<reference evidence="1 2" key="1">
    <citation type="journal article" date="2018" name="Mol. Ecol.">
        <title>The obligate alkalophilic soda-lake fungus Sodiomyces alkalinus has shifted to a protein diet.</title>
        <authorList>
            <person name="Grum-Grzhimaylo A.A."/>
            <person name="Falkoski D.L."/>
            <person name="van den Heuvel J."/>
            <person name="Valero-Jimenez C.A."/>
            <person name="Min B."/>
            <person name="Choi I.G."/>
            <person name="Lipzen A."/>
            <person name="Daum C.G."/>
            <person name="Aanen D.K."/>
            <person name="Tsang A."/>
            <person name="Henrissat B."/>
            <person name="Bilanenko E.N."/>
            <person name="de Vries R.P."/>
            <person name="van Kan J.A.L."/>
            <person name="Grigoriev I.V."/>
            <person name="Debets A.J.M."/>
        </authorList>
    </citation>
    <scope>NUCLEOTIDE SEQUENCE [LARGE SCALE GENOMIC DNA]</scope>
    <source>
        <strain evidence="1 2">F11</strain>
    </source>
</reference>
<protein>
    <submittedName>
        <fullName evidence="1">Uncharacterized protein</fullName>
    </submittedName>
</protein>
<accession>A0A3N2QAP6</accession>
<organism evidence="1 2">
    <name type="scientific">Sodiomyces alkalinus (strain CBS 110278 / VKM F-3762 / F11)</name>
    <name type="common">Alkaliphilic filamentous fungus</name>
    <dbReference type="NCBI Taxonomy" id="1314773"/>
    <lineage>
        <taxon>Eukaryota</taxon>
        <taxon>Fungi</taxon>
        <taxon>Dikarya</taxon>
        <taxon>Ascomycota</taxon>
        <taxon>Pezizomycotina</taxon>
        <taxon>Sordariomycetes</taxon>
        <taxon>Hypocreomycetidae</taxon>
        <taxon>Glomerellales</taxon>
        <taxon>Plectosphaerellaceae</taxon>
        <taxon>Sodiomyces</taxon>
    </lineage>
</organism>
<name>A0A3N2QAP6_SODAK</name>
<evidence type="ECO:0000313" key="2">
    <source>
        <dbReference type="Proteomes" id="UP000272025"/>
    </source>
</evidence>
<evidence type="ECO:0000313" key="1">
    <source>
        <dbReference type="EMBL" id="ROT43806.1"/>
    </source>
</evidence>
<gene>
    <name evidence="1" type="ORF">SODALDRAFT_356032</name>
</gene>
<dbReference type="RefSeq" id="XP_028471612.1">
    <property type="nucleotide sequence ID" value="XM_028613881.1"/>
</dbReference>
<dbReference type="Proteomes" id="UP000272025">
    <property type="component" value="Unassembled WGS sequence"/>
</dbReference>
<proteinExistence type="predicted"/>
<dbReference type="EMBL" id="ML119051">
    <property type="protein sequence ID" value="ROT43806.1"/>
    <property type="molecule type" value="Genomic_DNA"/>
</dbReference>
<keyword evidence="2" id="KW-1185">Reference proteome</keyword>
<dbReference type="GeneID" id="39582359"/>
<dbReference type="AlphaFoldDB" id="A0A3N2QAP6"/>
<sequence length="133" mass="14698">MQVQPGPEAAVFVFLQQFFNQLYPSHDYNKSRGGSLVWLIITQDPPIDAQPQPSIEIFIPETYLGAVSYRACSTASPPVGTPPPPHSLSSPSTPLYGPPHACDFERVLRWHFLLSCNGVIPCTSEQRAKLYQG</sequence>